<feature type="non-terminal residue" evidence="1">
    <location>
        <position position="1"/>
    </location>
</feature>
<dbReference type="PANTHER" id="PTHR33116:SF78">
    <property type="entry name" value="OS12G0587133 PROTEIN"/>
    <property type="match status" value="1"/>
</dbReference>
<gene>
    <name evidence="1" type="ORF">L195_g055675</name>
</gene>
<dbReference type="AlphaFoldDB" id="A0A2K3KMJ5"/>
<sequence length="136" mass="15889">RLGSVMFKYLGLLVGANPRRATTWEPLLASLRNRLGAWGNKYVSLGGRITFLNSVLNAIPIFYLSYMKMPILIWKKIRRIQREFLWGGCRGTKRVNWIKWDTVCLPKKKGGLGVRDVRLVNISLLTKWRWRLLEDE</sequence>
<protein>
    <submittedName>
        <fullName evidence="1">Ribonuclease H</fullName>
    </submittedName>
</protein>
<reference evidence="1 2" key="1">
    <citation type="journal article" date="2014" name="Am. J. Bot.">
        <title>Genome assembly and annotation for red clover (Trifolium pratense; Fabaceae).</title>
        <authorList>
            <person name="Istvanek J."/>
            <person name="Jaros M."/>
            <person name="Krenek A."/>
            <person name="Repkova J."/>
        </authorList>
    </citation>
    <scope>NUCLEOTIDE SEQUENCE [LARGE SCALE GENOMIC DNA]</scope>
    <source>
        <strain evidence="2">cv. Tatra</strain>
        <tissue evidence="1">Young leaves</tissue>
    </source>
</reference>
<evidence type="ECO:0000313" key="2">
    <source>
        <dbReference type="Proteomes" id="UP000236291"/>
    </source>
</evidence>
<dbReference type="EMBL" id="ASHM01102323">
    <property type="protein sequence ID" value="PNX67524.1"/>
    <property type="molecule type" value="Genomic_DNA"/>
</dbReference>
<comment type="caution">
    <text evidence="1">The sequence shown here is derived from an EMBL/GenBank/DDBJ whole genome shotgun (WGS) entry which is preliminary data.</text>
</comment>
<evidence type="ECO:0000313" key="1">
    <source>
        <dbReference type="EMBL" id="PNX67524.1"/>
    </source>
</evidence>
<dbReference type="Proteomes" id="UP000236291">
    <property type="component" value="Unassembled WGS sequence"/>
</dbReference>
<organism evidence="1 2">
    <name type="scientific">Trifolium pratense</name>
    <name type="common">Red clover</name>
    <dbReference type="NCBI Taxonomy" id="57577"/>
    <lineage>
        <taxon>Eukaryota</taxon>
        <taxon>Viridiplantae</taxon>
        <taxon>Streptophyta</taxon>
        <taxon>Embryophyta</taxon>
        <taxon>Tracheophyta</taxon>
        <taxon>Spermatophyta</taxon>
        <taxon>Magnoliopsida</taxon>
        <taxon>eudicotyledons</taxon>
        <taxon>Gunneridae</taxon>
        <taxon>Pentapetalae</taxon>
        <taxon>rosids</taxon>
        <taxon>fabids</taxon>
        <taxon>Fabales</taxon>
        <taxon>Fabaceae</taxon>
        <taxon>Papilionoideae</taxon>
        <taxon>50 kb inversion clade</taxon>
        <taxon>NPAAA clade</taxon>
        <taxon>Hologalegina</taxon>
        <taxon>IRL clade</taxon>
        <taxon>Trifolieae</taxon>
        <taxon>Trifolium</taxon>
    </lineage>
</organism>
<reference evidence="1 2" key="2">
    <citation type="journal article" date="2017" name="Front. Plant Sci.">
        <title>Gene Classification and Mining of Molecular Markers Useful in Red Clover (Trifolium pratense) Breeding.</title>
        <authorList>
            <person name="Istvanek J."/>
            <person name="Dluhosova J."/>
            <person name="Dluhos P."/>
            <person name="Patkova L."/>
            <person name="Nedelnik J."/>
            <person name="Repkova J."/>
        </authorList>
    </citation>
    <scope>NUCLEOTIDE SEQUENCE [LARGE SCALE GENOMIC DNA]</scope>
    <source>
        <strain evidence="2">cv. Tatra</strain>
        <tissue evidence="1">Young leaves</tissue>
    </source>
</reference>
<accession>A0A2K3KMJ5</accession>
<name>A0A2K3KMJ5_TRIPR</name>
<proteinExistence type="predicted"/>
<dbReference type="STRING" id="57577.A0A2K3KMJ5"/>
<dbReference type="PANTHER" id="PTHR33116">
    <property type="entry name" value="REVERSE TRANSCRIPTASE ZINC-BINDING DOMAIN-CONTAINING PROTEIN-RELATED-RELATED"/>
    <property type="match status" value="1"/>
</dbReference>